<dbReference type="HOGENOM" id="CLU_2104708_0_0_9"/>
<sequence length="115" mass="13460">MENLRDRLSQALGDYFQDKYDFNTDADELADYLMEVIDELKELKRPVGSKVRIKADLVSGKNYGGTSFEEDMLQYIGKEATITYHEHEEDCTPAYLLDIDDSFWSWNEEMLEDID</sequence>
<accession>R0B185</accession>
<gene>
    <name evidence="1" type="ORF">HMPREF1097_02629</name>
</gene>
<reference evidence="1 2" key="1">
    <citation type="submission" date="2013-01" db="EMBL/GenBank/DDBJ databases">
        <title>The Genome Sequence of Clostridium bolteae 90B8.</title>
        <authorList>
            <consortium name="The Broad Institute Genome Sequencing Platform"/>
            <person name="Earl A."/>
            <person name="Ward D."/>
            <person name="Feldgarden M."/>
            <person name="Gevers D."/>
            <person name="Courvalin P."/>
            <person name="Lambert T."/>
            <person name="Walker B."/>
            <person name="Young S.K."/>
            <person name="Zeng Q."/>
            <person name="Gargeya S."/>
            <person name="Fitzgerald M."/>
            <person name="Haas B."/>
            <person name="Abouelleil A."/>
            <person name="Alvarado L."/>
            <person name="Arachchi H.M."/>
            <person name="Berlin A.M."/>
            <person name="Chapman S.B."/>
            <person name="Dewar J."/>
            <person name="Goldberg J."/>
            <person name="Griggs A."/>
            <person name="Gujja S."/>
            <person name="Hansen M."/>
            <person name="Howarth C."/>
            <person name="Imamovic A."/>
            <person name="Larimer J."/>
            <person name="McCowan C."/>
            <person name="Murphy C."/>
            <person name="Neiman D."/>
            <person name="Pearson M."/>
            <person name="Priest M."/>
            <person name="Roberts A."/>
            <person name="Saif S."/>
            <person name="Shea T."/>
            <person name="Sisk P."/>
            <person name="Sykes S."/>
            <person name="Wortman J."/>
            <person name="Nusbaum C."/>
            <person name="Birren B."/>
        </authorList>
    </citation>
    <scope>NUCLEOTIDE SEQUENCE [LARGE SCALE GENOMIC DNA]</scope>
    <source>
        <strain evidence="1 2">90B8</strain>
    </source>
</reference>
<organism evidence="1 2">
    <name type="scientific">Enterocloster bolteae 90B8</name>
    <dbReference type="NCBI Taxonomy" id="997897"/>
    <lineage>
        <taxon>Bacteria</taxon>
        <taxon>Bacillati</taxon>
        <taxon>Bacillota</taxon>
        <taxon>Clostridia</taxon>
        <taxon>Lachnospirales</taxon>
        <taxon>Lachnospiraceae</taxon>
        <taxon>Enterocloster</taxon>
    </lineage>
</organism>
<protein>
    <submittedName>
        <fullName evidence="1">Uncharacterized protein</fullName>
    </submittedName>
</protein>
<dbReference type="Proteomes" id="UP000013041">
    <property type="component" value="Unassembled WGS sequence"/>
</dbReference>
<dbReference type="EMBL" id="AGYG01000019">
    <property type="protein sequence ID" value="ENZ38047.1"/>
    <property type="molecule type" value="Genomic_DNA"/>
</dbReference>
<proteinExistence type="predicted"/>
<evidence type="ECO:0000313" key="2">
    <source>
        <dbReference type="Proteomes" id="UP000013041"/>
    </source>
</evidence>
<dbReference type="AlphaFoldDB" id="R0B185"/>
<dbReference type="PATRIC" id="fig|997897.5.peg.2800"/>
<evidence type="ECO:0000313" key="1">
    <source>
        <dbReference type="EMBL" id="ENZ38047.1"/>
    </source>
</evidence>
<name>R0B185_9FIRM</name>
<dbReference type="RefSeq" id="WP_002572339.1">
    <property type="nucleotide sequence ID" value="NZ_KB851154.1"/>
</dbReference>
<comment type="caution">
    <text evidence="1">The sequence shown here is derived from an EMBL/GenBank/DDBJ whole genome shotgun (WGS) entry which is preliminary data.</text>
</comment>